<evidence type="ECO:0008006" key="4">
    <source>
        <dbReference type="Google" id="ProtNLM"/>
    </source>
</evidence>
<protein>
    <recommendedName>
        <fullName evidence="4">Chromosome partitioning protein ParA</fullName>
    </recommendedName>
</protein>
<dbReference type="RefSeq" id="WP_379790793.1">
    <property type="nucleotide sequence ID" value="NZ_JBHSQB010000004.1"/>
</dbReference>
<organism evidence="2 3">
    <name type="scientific">Flavobacterium qiangtangense</name>
    <dbReference type="NCBI Taxonomy" id="1442595"/>
    <lineage>
        <taxon>Bacteria</taxon>
        <taxon>Pseudomonadati</taxon>
        <taxon>Bacteroidota</taxon>
        <taxon>Flavobacteriia</taxon>
        <taxon>Flavobacteriales</taxon>
        <taxon>Flavobacteriaceae</taxon>
        <taxon>Flavobacterium</taxon>
    </lineage>
</organism>
<evidence type="ECO:0000313" key="3">
    <source>
        <dbReference type="Proteomes" id="UP001596287"/>
    </source>
</evidence>
<comment type="caution">
    <text evidence="2">The sequence shown here is derived from an EMBL/GenBank/DDBJ whole genome shotgun (WGS) entry which is preliminary data.</text>
</comment>
<proteinExistence type="predicted"/>
<name>A0ABW1PLT0_9FLAO</name>
<keyword evidence="1" id="KW-0812">Transmembrane</keyword>
<sequence length="293" mass="32565">MENQKNNSSLKAIIVVLAILLAGSLAYMYKISSDAKTTETALVKDKDTAMEELTLLKTKLDAAIAENTSVSDELIAEREKVVKLMADLEKSKGDVASLKKIQAQYNALNSKFQALVKENGLLKDQNMTLVSKVDSLNMALGEKIRFNDTLVIQNENLAKTVEKAQKLIVMNLRTQAIKEKSSGREVVTERARRADKLKVCFSIAQNEVAQSGDKLYYVQIIDSKNNVLGEKRVENFGDQTLTYSFTTTVAYENKSVDVCESLDNNGVDFEKGTYFVNIFDKGTLVSKTSFTLK</sequence>
<accession>A0ABW1PLT0</accession>
<keyword evidence="1" id="KW-0472">Membrane</keyword>
<reference evidence="3" key="1">
    <citation type="journal article" date="2019" name="Int. J. Syst. Evol. Microbiol.">
        <title>The Global Catalogue of Microorganisms (GCM) 10K type strain sequencing project: providing services to taxonomists for standard genome sequencing and annotation.</title>
        <authorList>
            <consortium name="The Broad Institute Genomics Platform"/>
            <consortium name="The Broad Institute Genome Sequencing Center for Infectious Disease"/>
            <person name="Wu L."/>
            <person name="Ma J."/>
        </authorList>
    </citation>
    <scope>NUCLEOTIDE SEQUENCE [LARGE SCALE GENOMIC DNA]</scope>
    <source>
        <strain evidence="3">CCUG 49679</strain>
    </source>
</reference>
<keyword evidence="3" id="KW-1185">Reference proteome</keyword>
<evidence type="ECO:0000256" key="1">
    <source>
        <dbReference type="SAM" id="Phobius"/>
    </source>
</evidence>
<keyword evidence="1" id="KW-1133">Transmembrane helix</keyword>
<feature type="transmembrane region" description="Helical" evidence="1">
    <location>
        <begin position="12"/>
        <end position="29"/>
    </location>
</feature>
<dbReference type="Proteomes" id="UP001596287">
    <property type="component" value="Unassembled WGS sequence"/>
</dbReference>
<gene>
    <name evidence="2" type="ORF">ACFPVY_05120</name>
</gene>
<evidence type="ECO:0000313" key="2">
    <source>
        <dbReference type="EMBL" id="MFC6096018.1"/>
    </source>
</evidence>
<dbReference type="EMBL" id="JBHSQB010000004">
    <property type="protein sequence ID" value="MFC6096018.1"/>
    <property type="molecule type" value="Genomic_DNA"/>
</dbReference>